<feature type="transmembrane region" description="Helical" evidence="1">
    <location>
        <begin position="1537"/>
        <end position="1559"/>
    </location>
</feature>
<dbReference type="OrthoDB" id="79012at2759"/>
<name>A0A485L4W7_9STRA</name>
<keyword evidence="1" id="KW-0472">Membrane</keyword>
<accession>A0A485L4W7</accession>
<feature type="transmembrane region" description="Helical" evidence="1">
    <location>
        <begin position="905"/>
        <end position="927"/>
    </location>
</feature>
<evidence type="ECO:0000313" key="4">
    <source>
        <dbReference type="Proteomes" id="UP000332933"/>
    </source>
</evidence>
<feature type="transmembrane region" description="Helical" evidence="1">
    <location>
        <begin position="21"/>
        <end position="42"/>
    </location>
</feature>
<dbReference type="EMBL" id="CAADRA010005724">
    <property type="protein sequence ID" value="VFT92435.1"/>
    <property type="molecule type" value="Genomic_DNA"/>
</dbReference>
<sequence>MARVVVSVANVQTTTASKSTFYLRLLGYLYVVFTLSVSLFYLTFLSKNATNDFWWQQFNTTGAQTYLIDFVNARLILGLSGPVDMFDPGVAILKDYSGATTVADTRRSAARRLILDNVPLNKAIQTIRANTLANNIYTLTEYCWVDLGRQFDMAHTAARQTRCNAHFSQNGAVYLETMFRNVATSELIQSQFATTLNQTIFQGVATFPNGGLWLQALLTHTWIPIDNEVTAWTAAGISRWKIQVYNLKELGLSSSITIVNAIGVSHSVTIMSIPSIQRSAAVWTTAFMYYGFWNDLWLSGPTILDCSLVRNVSNSIDAQGINWDFDMTGSFDPNSSHILRTNIGPFQSIDLYMVLPAATLIALSATFHQHVVTELRGSPTILHAYNQLPESLVDPIPRSWTGPNMQYYGGNPLCPFGKAQPFVQQAMDFYDTCQVPTPFSMHLRKDSALFAMAAMHLSLEPINEVCTLCVSQEAACIQTLHQVLAVSKALNAIINVTSSLQDTISLGIGLMQLALRDSIDNVLLFQPLVSALPQDPFSFFGWLMLDEWVAGQREVYTFDGDFRNLTLMSAREEIVPMTANPLELPRNACAYIQWLVLYISAILLFVGVIQNSFQVFSKSQLTWFNIFQWNRVVGSVWIGRPFMAVRGLVAVLILSTAPVTFQVDNGFTYFEYETRSVLHLAVLVGETLWLNYALVDLGLPLTQSHSRIYAPISSIVSFIIVFVLEYIFPVQFHMSLAHECDIVAFNKGLVCSSGTIEIGSYNHILLLVMIHLAVIVVTFVIVFFGVRLTSHVQKAHHHILIPGAAEGFFLDSSSDGLQLDAISSVMSGILPFKRFAFDLKTWSAIRVSNDHTNDMDVFERARFQSRPLCQNIIQVVPVSPSIKLHTKITWFQRAVNQISKRREKYFRLMGGLSFLYMASSVISSYAFSVVTHDLMANDFYWASFDSFTQAYLSNWLNMNLQVTESMAQVELDQIIYSSAESTHNASESVTFSSHLYANAVQDEANTLPNVIQAMRHMDACELPWIMTAYCYVDFGRTWSMAHSIGQEFRCNQDQKNGAVYLEAMLRNANWMELQKCFGEAFENAVFTFLRSSSQGQLWLNAIPTTPKSLMTEISYWNQRGITRYTTQWQNFKALGVSETYEIHNAFGHSYSMTLKLSTGIFQFAAQTSFKMYWGFANDLAAVTANATSPIAGLSLVTSAPNFAFSNTSLELVMEQNGTLASPWGVGTSLVRGLLGPYGSISIKRIEVPNALRQLHQNLTGEVMQLISSSYDVQVAFWHTYEDFTFTPRPQTWDPPVILHNGNLFCDIDLVDENLSPLVFFSFMGVCSNNFYEESYGTTLEMANAILAANLVAPTALLATDICNRETLDQPSCVRQINQTTDFFALQTGHLHMADPHDAKVIIRDQLQLQYFQYISADNDNSFQISLVNVFDPTEIEMELFSWIMLFDWVRGKREVIALQGDVSTLTTISTYVELISTPANTMEIPVNVSYCLRGVLGYVTGICFLIACITGIYIILVQGQVEATNMLSFNRVAGMVWVGRPLLLVRAVTGIVMLSTSGLVLTHAEAGFTLSFLSKTQPWYTTILSAGELSWFVYVINDTFSILTRQYTYKYSLKSSLIVWLTAALWGLYSPVQHTCAISRVCTVEILDRQVACHSGVVAIGSYSRFCGLIGLVFGCCIFCYVVERIRHPHLTANSVTGSSFLYASAKHQFFKSKWDYRGIHFMDKASAALNGLLTMEFRRTWYVLDVKTWRWFVFSPTETLGFEPYDLPRHLQDAMPLLE</sequence>
<dbReference type="Proteomes" id="UP000332933">
    <property type="component" value="Unassembled WGS sequence"/>
</dbReference>
<feature type="transmembrane region" description="Helical" evidence="1">
    <location>
        <begin position="1609"/>
        <end position="1629"/>
    </location>
</feature>
<gene>
    <name evidence="3" type="primary">Aste57867_15638</name>
    <name evidence="2" type="ORF">As57867_015582</name>
    <name evidence="3" type="ORF">ASTE57867_15638</name>
</gene>
<evidence type="ECO:0000313" key="2">
    <source>
        <dbReference type="EMBL" id="KAF0693405.1"/>
    </source>
</evidence>
<reference evidence="3 4" key="1">
    <citation type="submission" date="2019-03" db="EMBL/GenBank/DDBJ databases">
        <authorList>
            <person name="Gaulin E."/>
            <person name="Dumas B."/>
        </authorList>
    </citation>
    <scope>NUCLEOTIDE SEQUENCE [LARGE SCALE GENOMIC DNA]</scope>
    <source>
        <strain evidence="3">CBS 568.67</strain>
    </source>
</reference>
<feature type="transmembrane region" description="Helical" evidence="1">
    <location>
        <begin position="1579"/>
        <end position="1597"/>
    </location>
</feature>
<feature type="transmembrane region" description="Helical" evidence="1">
    <location>
        <begin position="677"/>
        <end position="695"/>
    </location>
</feature>
<evidence type="ECO:0000256" key="1">
    <source>
        <dbReference type="SAM" id="Phobius"/>
    </source>
</evidence>
<keyword evidence="4" id="KW-1185">Reference proteome</keyword>
<feature type="transmembrane region" description="Helical" evidence="1">
    <location>
        <begin position="591"/>
        <end position="616"/>
    </location>
</feature>
<protein>
    <submittedName>
        <fullName evidence="3">Aste57867_15638 protein</fullName>
    </submittedName>
</protein>
<feature type="transmembrane region" description="Helical" evidence="1">
    <location>
        <begin position="1495"/>
        <end position="1516"/>
    </location>
</feature>
<dbReference type="EMBL" id="VJMH01005703">
    <property type="protein sequence ID" value="KAF0693405.1"/>
    <property type="molecule type" value="Genomic_DNA"/>
</dbReference>
<organism evidence="3 4">
    <name type="scientific">Aphanomyces stellatus</name>
    <dbReference type="NCBI Taxonomy" id="120398"/>
    <lineage>
        <taxon>Eukaryota</taxon>
        <taxon>Sar</taxon>
        <taxon>Stramenopiles</taxon>
        <taxon>Oomycota</taxon>
        <taxon>Saprolegniomycetes</taxon>
        <taxon>Saprolegniales</taxon>
        <taxon>Verrucalvaceae</taxon>
        <taxon>Aphanomyces</taxon>
    </lineage>
</organism>
<feature type="transmembrane region" description="Helical" evidence="1">
    <location>
        <begin position="707"/>
        <end position="728"/>
    </location>
</feature>
<feature type="transmembrane region" description="Helical" evidence="1">
    <location>
        <begin position="764"/>
        <end position="786"/>
    </location>
</feature>
<proteinExistence type="predicted"/>
<keyword evidence="1" id="KW-1133">Transmembrane helix</keyword>
<reference evidence="2" key="2">
    <citation type="submission" date="2019-06" db="EMBL/GenBank/DDBJ databases">
        <title>Genomics analysis of Aphanomyces spp. identifies a new class of oomycete effector associated with host adaptation.</title>
        <authorList>
            <person name="Gaulin E."/>
        </authorList>
    </citation>
    <scope>NUCLEOTIDE SEQUENCE</scope>
    <source>
        <strain evidence="2">CBS 578.67</strain>
    </source>
</reference>
<feature type="transmembrane region" description="Helical" evidence="1">
    <location>
        <begin position="637"/>
        <end position="657"/>
    </location>
</feature>
<keyword evidence="1" id="KW-0812">Transmembrane</keyword>
<feature type="transmembrane region" description="Helical" evidence="1">
    <location>
        <begin position="1663"/>
        <end position="1683"/>
    </location>
</feature>
<evidence type="ECO:0000313" key="3">
    <source>
        <dbReference type="EMBL" id="VFT92435.1"/>
    </source>
</evidence>